<accession>A0A6C0DY54</accession>
<proteinExistence type="predicted"/>
<dbReference type="AlphaFoldDB" id="A0A6C0DY54"/>
<reference evidence="2" key="1">
    <citation type="journal article" date="2020" name="Nature">
        <title>Giant virus diversity and host interactions through global metagenomics.</title>
        <authorList>
            <person name="Schulz F."/>
            <person name="Roux S."/>
            <person name="Paez-Espino D."/>
            <person name="Jungbluth S."/>
            <person name="Walsh D.A."/>
            <person name="Denef V.J."/>
            <person name="McMahon K.D."/>
            <person name="Konstantinidis K.T."/>
            <person name="Eloe-Fadrosh E.A."/>
            <person name="Kyrpides N.C."/>
            <person name="Woyke T."/>
        </authorList>
    </citation>
    <scope>NUCLEOTIDE SEQUENCE</scope>
    <source>
        <strain evidence="2">GVMAG-M-3300023179-103</strain>
    </source>
</reference>
<evidence type="ECO:0000313" key="2">
    <source>
        <dbReference type="EMBL" id="QHT21684.1"/>
    </source>
</evidence>
<feature type="domain" description="MSV199" evidence="1">
    <location>
        <begin position="90"/>
        <end position="129"/>
    </location>
</feature>
<dbReference type="Pfam" id="PF10553">
    <property type="entry name" value="MSV199"/>
    <property type="match status" value="1"/>
</dbReference>
<sequence length="420" mass="49711">MTNLDKLESFLISNSDISKEFINDFFGFQKKQLYEEYKPFTIDLEDVAYWLETRKTRLKETLITNYSKNIDYLLVKNLLPANRHQNTHGGHNKKLVLLTPDCFKMLCMRSKTKKADKVREYYIEIEKLIDKYKDIIIEENNKKIKILENDLRKEKQPSGNICYIFEEIDELNIKYYRLGQSGDLTKRMATHNSSSVHKKVVAFKIKTDNILHYEACLRGSMYNFRYKNNKDYYKIPLEKIKYAIKNCGGVVKKLKNNIDGGENNNYVIDNKKINTEIKIMFSKISKCVMWNVYEKPSLAYYNGKKITNKKLNKVILEQSRANKILIVPCQRDSEYYETIDLGFDEISYKTLFDILYKFYKEPIDINYLEKIPNDISEYVSDAIKKIKHEQVNRNDLIGNLCRFEGVRNVYGNIYWLIMGS</sequence>
<dbReference type="EMBL" id="MN739696">
    <property type="protein sequence ID" value="QHT21684.1"/>
    <property type="molecule type" value="Genomic_DNA"/>
</dbReference>
<dbReference type="InterPro" id="IPR018879">
    <property type="entry name" value="MSV199_dom"/>
</dbReference>
<organism evidence="2">
    <name type="scientific">viral metagenome</name>
    <dbReference type="NCBI Taxonomy" id="1070528"/>
    <lineage>
        <taxon>unclassified sequences</taxon>
        <taxon>metagenomes</taxon>
        <taxon>organismal metagenomes</taxon>
    </lineage>
</organism>
<evidence type="ECO:0000259" key="1">
    <source>
        <dbReference type="Pfam" id="PF10553"/>
    </source>
</evidence>
<name>A0A6C0DY54_9ZZZZ</name>
<protein>
    <recommendedName>
        <fullName evidence="1">MSV199 domain-containing protein</fullName>
    </recommendedName>
</protein>